<accession>A0A3A1R0G8</accession>
<dbReference type="InterPro" id="IPR028096">
    <property type="entry name" value="EfeO_Cupredoxin"/>
</dbReference>
<dbReference type="EMBL" id="QXIR01000009">
    <property type="protein sequence ID" value="RIW35034.1"/>
    <property type="molecule type" value="Genomic_DNA"/>
</dbReference>
<organism evidence="3 4">
    <name type="scientific">Bacillus salacetis</name>
    <dbReference type="NCBI Taxonomy" id="2315464"/>
    <lineage>
        <taxon>Bacteria</taxon>
        <taxon>Bacillati</taxon>
        <taxon>Bacillota</taxon>
        <taxon>Bacilli</taxon>
        <taxon>Bacillales</taxon>
        <taxon>Bacillaceae</taxon>
        <taxon>Bacillus</taxon>
    </lineage>
</organism>
<reference evidence="3 4" key="1">
    <citation type="submission" date="2018-09" db="EMBL/GenBank/DDBJ databases">
        <title>Bacillus saliacetes sp. nov., isolated from Thai shrimp paste (Ka-pi).</title>
        <authorList>
            <person name="Daroonpunt R."/>
            <person name="Tanasupawat S."/>
            <person name="Yiamsombut S."/>
        </authorList>
    </citation>
    <scope>NUCLEOTIDE SEQUENCE [LARGE SCALE GENOMIC DNA]</scope>
    <source>
        <strain evidence="3 4">SKP7-4</strain>
    </source>
</reference>
<keyword evidence="1" id="KW-0812">Transmembrane</keyword>
<name>A0A3A1R0G8_9BACI</name>
<dbReference type="Gene3D" id="2.60.40.420">
    <property type="entry name" value="Cupredoxins - blue copper proteins"/>
    <property type="match status" value="1"/>
</dbReference>
<evidence type="ECO:0000256" key="1">
    <source>
        <dbReference type="SAM" id="Phobius"/>
    </source>
</evidence>
<dbReference type="RefSeq" id="WP_119546436.1">
    <property type="nucleotide sequence ID" value="NZ_QXIR01000009.1"/>
</dbReference>
<dbReference type="InterPro" id="IPR008972">
    <property type="entry name" value="Cupredoxin"/>
</dbReference>
<dbReference type="SUPFAM" id="SSF49503">
    <property type="entry name" value="Cupredoxins"/>
    <property type="match status" value="1"/>
</dbReference>
<evidence type="ECO:0000259" key="2">
    <source>
        <dbReference type="Pfam" id="PF13473"/>
    </source>
</evidence>
<protein>
    <recommendedName>
        <fullName evidence="2">EfeO-type cupredoxin-like domain-containing protein</fullName>
    </recommendedName>
</protein>
<keyword evidence="1" id="KW-1133">Transmembrane helix</keyword>
<dbReference type="Proteomes" id="UP000265801">
    <property type="component" value="Unassembled WGS sequence"/>
</dbReference>
<proteinExistence type="predicted"/>
<gene>
    <name evidence="3" type="ORF">D3H55_08270</name>
</gene>
<feature type="transmembrane region" description="Helical" evidence="1">
    <location>
        <begin position="12"/>
        <end position="30"/>
    </location>
</feature>
<dbReference type="OrthoDB" id="9773354at2"/>
<sequence length="151" mass="16825">MKFVVLKKGSIILFIIGFLALSLGAVWMLLPKQSYPTVTMNGENPNVQVIKLVTGEFSSKTEDGKEIEAYRWDPGTIVVDKGEEIQFRIYGVNGQAHPFHIEGTEVKGIVKKGEESVFNVTFDKKGTYKLVCESHDTIEKNGPMIGYIVVK</sequence>
<dbReference type="Pfam" id="PF13473">
    <property type="entry name" value="Cupredoxin_1"/>
    <property type="match status" value="1"/>
</dbReference>
<comment type="caution">
    <text evidence="3">The sequence shown here is derived from an EMBL/GenBank/DDBJ whole genome shotgun (WGS) entry which is preliminary data.</text>
</comment>
<dbReference type="AlphaFoldDB" id="A0A3A1R0G8"/>
<evidence type="ECO:0000313" key="4">
    <source>
        <dbReference type="Proteomes" id="UP000265801"/>
    </source>
</evidence>
<keyword evidence="4" id="KW-1185">Reference proteome</keyword>
<keyword evidence="1" id="KW-0472">Membrane</keyword>
<evidence type="ECO:0000313" key="3">
    <source>
        <dbReference type="EMBL" id="RIW35034.1"/>
    </source>
</evidence>
<feature type="domain" description="EfeO-type cupredoxin-like" evidence="2">
    <location>
        <begin position="70"/>
        <end position="137"/>
    </location>
</feature>